<name>G0MRJ6_CAEBE</name>
<evidence type="ECO:0000313" key="2">
    <source>
        <dbReference type="Proteomes" id="UP000008068"/>
    </source>
</evidence>
<dbReference type="AlphaFoldDB" id="G0MRJ6"/>
<evidence type="ECO:0000313" key="1">
    <source>
        <dbReference type="EMBL" id="EGT42452.1"/>
    </source>
</evidence>
<gene>
    <name evidence="1" type="ORF">CAEBREN_10638</name>
</gene>
<organism evidence="2">
    <name type="scientific">Caenorhabditis brenneri</name>
    <name type="common">Nematode worm</name>
    <dbReference type="NCBI Taxonomy" id="135651"/>
    <lineage>
        <taxon>Eukaryota</taxon>
        <taxon>Metazoa</taxon>
        <taxon>Ecdysozoa</taxon>
        <taxon>Nematoda</taxon>
        <taxon>Chromadorea</taxon>
        <taxon>Rhabditida</taxon>
        <taxon>Rhabditina</taxon>
        <taxon>Rhabditomorpha</taxon>
        <taxon>Rhabditoidea</taxon>
        <taxon>Rhabditidae</taxon>
        <taxon>Peloderinae</taxon>
        <taxon>Caenorhabditis</taxon>
    </lineage>
</organism>
<proteinExistence type="predicted"/>
<keyword evidence="2" id="KW-1185">Reference proteome</keyword>
<reference evidence="2" key="1">
    <citation type="submission" date="2011-07" db="EMBL/GenBank/DDBJ databases">
        <authorList>
            <consortium name="Caenorhabditis brenneri Sequencing and Analysis Consortium"/>
            <person name="Wilson R.K."/>
        </authorList>
    </citation>
    <scope>NUCLEOTIDE SEQUENCE [LARGE SCALE GENOMIC DNA]</scope>
    <source>
        <strain evidence="2">PB2801</strain>
    </source>
</reference>
<accession>G0MRJ6</accession>
<protein>
    <submittedName>
        <fullName evidence="1">Uncharacterized protein</fullName>
    </submittedName>
</protein>
<dbReference type="Proteomes" id="UP000008068">
    <property type="component" value="Unassembled WGS sequence"/>
</dbReference>
<dbReference type="EMBL" id="GL379809">
    <property type="protein sequence ID" value="EGT42452.1"/>
    <property type="molecule type" value="Genomic_DNA"/>
</dbReference>
<sequence length="18" mass="2153">MHFMSLHISIFIHISILI</sequence>
<dbReference type="InParanoid" id="G0MRJ6"/>